<name>A0A8J3IFE5_9CHLR</name>
<protein>
    <recommendedName>
        <fullName evidence="4">YggT family protein</fullName>
    </recommendedName>
</protein>
<sequence length="157" mass="18290">MQHIQLNQRGRGRRPDDFSLYNENTEPVFPTVTAPLPANQLLLREPWLKRFLRGVGRFFAAVIRKINQLLALVLLVALALLATRFLLTLFAIKTSLFTQWMYWLSEPLILPFNHFLPTLPYDGYYIDGSTLVAIVAYTVAILLVRQFFKLFLPRHMR</sequence>
<keyword evidence="1" id="KW-1133">Transmembrane helix</keyword>
<keyword evidence="1" id="KW-0812">Transmembrane</keyword>
<keyword evidence="3" id="KW-1185">Reference proteome</keyword>
<reference evidence="2" key="1">
    <citation type="submission" date="2020-10" db="EMBL/GenBank/DDBJ databases">
        <title>Taxonomic study of unclassified bacteria belonging to the class Ktedonobacteria.</title>
        <authorList>
            <person name="Yabe S."/>
            <person name="Wang C.M."/>
            <person name="Zheng Y."/>
            <person name="Sakai Y."/>
            <person name="Cavaletti L."/>
            <person name="Monciardini P."/>
            <person name="Donadio S."/>
        </authorList>
    </citation>
    <scope>NUCLEOTIDE SEQUENCE</scope>
    <source>
        <strain evidence="2">ID150040</strain>
    </source>
</reference>
<keyword evidence="1" id="KW-0472">Membrane</keyword>
<evidence type="ECO:0000313" key="3">
    <source>
        <dbReference type="Proteomes" id="UP000597444"/>
    </source>
</evidence>
<gene>
    <name evidence="2" type="ORF">KSF_026460</name>
</gene>
<organism evidence="2 3">
    <name type="scientific">Reticulibacter mediterranei</name>
    <dbReference type="NCBI Taxonomy" id="2778369"/>
    <lineage>
        <taxon>Bacteria</taxon>
        <taxon>Bacillati</taxon>
        <taxon>Chloroflexota</taxon>
        <taxon>Ktedonobacteria</taxon>
        <taxon>Ktedonobacterales</taxon>
        <taxon>Reticulibacteraceae</taxon>
        <taxon>Reticulibacter</taxon>
    </lineage>
</organism>
<dbReference type="AlphaFoldDB" id="A0A8J3IFE5"/>
<dbReference type="Proteomes" id="UP000597444">
    <property type="component" value="Unassembled WGS sequence"/>
</dbReference>
<comment type="caution">
    <text evidence="2">The sequence shown here is derived from an EMBL/GenBank/DDBJ whole genome shotgun (WGS) entry which is preliminary data.</text>
</comment>
<dbReference type="EMBL" id="BNJK01000001">
    <property type="protein sequence ID" value="GHO92598.1"/>
    <property type="molecule type" value="Genomic_DNA"/>
</dbReference>
<evidence type="ECO:0000256" key="1">
    <source>
        <dbReference type="SAM" id="Phobius"/>
    </source>
</evidence>
<accession>A0A8J3IFE5</accession>
<evidence type="ECO:0008006" key="4">
    <source>
        <dbReference type="Google" id="ProtNLM"/>
    </source>
</evidence>
<proteinExistence type="predicted"/>
<evidence type="ECO:0000313" key="2">
    <source>
        <dbReference type="EMBL" id="GHO92598.1"/>
    </source>
</evidence>
<feature type="transmembrane region" description="Helical" evidence="1">
    <location>
        <begin position="124"/>
        <end position="148"/>
    </location>
</feature>
<feature type="transmembrane region" description="Helical" evidence="1">
    <location>
        <begin position="69"/>
        <end position="92"/>
    </location>
</feature>
<dbReference type="RefSeq" id="WP_220203421.1">
    <property type="nucleotide sequence ID" value="NZ_BNJK01000001.1"/>
</dbReference>